<keyword evidence="4" id="KW-0732">Signal</keyword>
<dbReference type="EMBL" id="OX459122">
    <property type="protein sequence ID" value="CAI9106754.1"/>
    <property type="molecule type" value="Genomic_DNA"/>
</dbReference>
<comment type="similarity">
    <text evidence="1">Belongs to the 'GDSL' lipolytic enzyme family.</text>
</comment>
<dbReference type="GO" id="GO:0016788">
    <property type="term" value="F:hydrolase activity, acting on ester bonds"/>
    <property type="evidence" value="ECO:0007669"/>
    <property type="project" value="InterPro"/>
</dbReference>
<keyword evidence="3" id="KW-0442">Lipid degradation</keyword>
<proteinExistence type="inferred from homology"/>
<evidence type="ECO:0000256" key="4">
    <source>
        <dbReference type="SAM" id="SignalP"/>
    </source>
</evidence>
<reference evidence="5" key="1">
    <citation type="submission" date="2023-03" db="EMBL/GenBank/DDBJ databases">
        <authorList>
            <person name="Julca I."/>
        </authorList>
    </citation>
    <scope>NUCLEOTIDE SEQUENCE</scope>
</reference>
<evidence type="ECO:0000256" key="2">
    <source>
        <dbReference type="ARBA" id="ARBA00022801"/>
    </source>
</evidence>
<feature type="chain" id="PRO_5043471726" evidence="4">
    <location>
        <begin position="24"/>
        <end position="357"/>
    </location>
</feature>
<evidence type="ECO:0000313" key="5">
    <source>
        <dbReference type="EMBL" id="CAI9106754.1"/>
    </source>
</evidence>
<evidence type="ECO:0000256" key="1">
    <source>
        <dbReference type="ARBA" id="ARBA00008668"/>
    </source>
</evidence>
<dbReference type="Gene3D" id="3.40.50.1110">
    <property type="entry name" value="SGNH hydrolase"/>
    <property type="match status" value="1"/>
</dbReference>
<name>A0AAV1DFU8_OLDCO</name>
<dbReference type="InterPro" id="IPR001087">
    <property type="entry name" value="GDSL"/>
</dbReference>
<protein>
    <submittedName>
        <fullName evidence="5">OLC1v1005973C1</fullName>
    </submittedName>
</protein>
<organism evidence="5 6">
    <name type="scientific">Oldenlandia corymbosa var. corymbosa</name>
    <dbReference type="NCBI Taxonomy" id="529605"/>
    <lineage>
        <taxon>Eukaryota</taxon>
        <taxon>Viridiplantae</taxon>
        <taxon>Streptophyta</taxon>
        <taxon>Embryophyta</taxon>
        <taxon>Tracheophyta</taxon>
        <taxon>Spermatophyta</taxon>
        <taxon>Magnoliopsida</taxon>
        <taxon>eudicotyledons</taxon>
        <taxon>Gunneridae</taxon>
        <taxon>Pentapetalae</taxon>
        <taxon>asterids</taxon>
        <taxon>lamiids</taxon>
        <taxon>Gentianales</taxon>
        <taxon>Rubiaceae</taxon>
        <taxon>Rubioideae</taxon>
        <taxon>Spermacoceae</taxon>
        <taxon>Hedyotis-Oldenlandia complex</taxon>
        <taxon>Oldenlandia</taxon>
    </lineage>
</organism>
<dbReference type="SUPFAM" id="SSF52266">
    <property type="entry name" value="SGNH hydrolase"/>
    <property type="match status" value="1"/>
</dbReference>
<dbReference type="Pfam" id="PF00657">
    <property type="entry name" value="Lipase_GDSL"/>
    <property type="match status" value="1"/>
</dbReference>
<dbReference type="CDD" id="cd01837">
    <property type="entry name" value="SGNH_plant_lipase_like"/>
    <property type="match status" value="1"/>
</dbReference>
<dbReference type="InterPro" id="IPR035669">
    <property type="entry name" value="SGNH_plant_lipase-like"/>
</dbReference>
<dbReference type="Proteomes" id="UP001161247">
    <property type="component" value="Chromosome 5"/>
</dbReference>
<gene>
    <name evidence="5" type="ORF">OLC1_LOCUS15205</name>
</gene>
<evidence type="ECO:0000256" key="3">
    <source>
        <dbReference type="ARBA" id="ARBA00022963"/>
    </source>
</evidence>
<evidence type="ECO:0000313" key="6">
    <source>
        <dbReference type="Proteomes" id="UP001161247"/>
    </source>
</evidence>
<dbReference type="InterPro" id="IPR051058">
    <property type="entry name" value="GDSL_Est/Lipase"/>
</dbReference>
<accession>A0AAV1DFU8</accession>
<keyword evidence="3" id="KW-0443">Lipid metabolism</keyword>
<keyword evidence="2" id="KW-0378">Hydrolase</keyword>
<dbReference type="AlphaFoldDB" id="A0AAV1DFU8"/>
<dbReference type="PANTHER" id="PTHR45648">
    <property type="entry name" value="GDSL LIPASE/ACYLHYDROLASE FAMILY PROTEIN (AFU_ORTHOLOGUE AFUA_4G14700)"/>
    <property type="match status" value="1"/>
</dbReference>
<dbReference type="PANTHER" id="PTHR45648:SF30">
    <property type="match status" value="1"/>
</dbReference>
<dbReference type="GO" id="GO:0016042">
    <property type="term" value="P:lipid catabolic process"/>
    <property type="evidence" value="ECO:0007669"/>
    <property type="project" value="UniProtKB-KW"/>
</dbReference>
<feature type="signal peptide" evidence="4">
    <location>
        <begin position="1"/>
        <end position="23"/>
    </location>
</feature>
<sequence length="357" mass="39412">MASSFPFTASCFFLFALVIFSEGQSSVPALYIFGDSLVDVGNNNYINDCIFKANYPHHGIDYPGRKPTGRFCNGKNSADLLAEKVGLTASPPPYMSNTSDLFLEGASFASGGSGLINSTGGFLRMCMSLKEEVEYFTALHDRLVQQFGTTRAQQHLSKSPFVVVIGSNDIFNYFYKAEIRVVKTPDQYIHEMIAILQGVLTELHNLGARKFVVAGVTILGCTPALRLEINNQECNADVNTMVTKYNQNLVTMLARLQSDFNDINYTYIDTFAVVEGILQNPTIYGFKEAKSACCGSGKLNADMYCTPFAIFCRNRTDHIFWDKVHPTEATASIVVDTLYSGSQPYVSPINLQQLIAL</sequence>
<keyword evidence="6" id="KW-1185">Reference proteome</keyword>
<dbReference type="InterPro" id="IPR036514">
    <property type="entry name" value="SGNH_hydro_sf"/>
</dbReference>